<keyword evidence="2" id="KW-1185">Reference proteome</keyword>
<dbReference type="OrthoDB" id="6437574at2759"/>
<evidence type="ECO:0000313" key="1">
    <source>
        <dbReference type="EMBL" id="GBM70883.1"/>
    </source>
</evidence>
<sequence length="100" mass="11115">MQHHNSYFCFLYHIYELKDVGSSVFLPNSKDLETILTDGESSDINSLELCDEVAVVRSLLGKDLSPLEVLKLVTKMNLDPNMNIALRILLTLSTSVASGE</sequence>
<accession>A0A4Y2HZW1</accession>
<proteinExistence type="predicted"/>
<evidence type="ECO:0000313" key="2">
    <source>
        <dbReference type="Proteomes" id="UP000499080"/>
    </source>
</evidence>
<dbReference type="EMBL" id="BGPR01002281">
    <property type="protein sequence ID" value="GBM70883.1"/>
    <property type="molecule type" value="Genomic_DNA"/>
</dbReference>
<gene>
    <name evidence="1" type="ORF">AVEN_28452_1</name>
</gene>
<name>A0A4Y2HZW1_ARAVE</name>
<protein>
    <submittedName>
        <fullName evidence="1">Uncharacterized protein</fullName>
    </submittedName>
</protein>
<dbReference type="AlphaFoldDB" id="A0A4Y2HZW1"/>
<dbReference type="Proteomes" id="UP000499080">
    <property type="component" value="Unassembled WGS sequence"/>
</dbReference>
<organism evidence="1 2">
    <name type="scientific">Araneus ventricosus</name>
    <name type="common">Orbweaver spider</name>
    <name type="synonym">Epeira ventricosa</name>
    <dbReference type="NCBI Taxonomy" id="182803"/>
    <lineage>
        <taxon>Eukaryota</taxon>
        <taxon>Metazoa</taxon>
        <taxon>Ecdysozoa</taxon>
        <taxon>Arthropoda</taxon>
        <taxon>Chelicerata</taxon>
        <taxon>Arachnida</taxon>
        <taxon>Araneae</taxon>
        <taxon>Araneomorphae</taxon>
        <taxon>Entelegynae</taxon>
        <taxon>Araneoidea</taxon>
        <taxon>Araneidae</taxon>
        <taxon>Araneus</taxon>
    </lineage>
</organism>
<reference evidence="1 2" key="1">
    <citation type="journal article" date="2019" name="Sci. Rep.">
        <title>Orb-weaving spider Araneus ventricosus genome elucidates the spidroin gene catalogue.</title>
        <authorList>
            <person name="Kono N."/>
            <person name="Nakamura H."/>
            <person name="Ohtoshi R."/>
            <person name="Moran D.A.P."/>
            <person name="Shinohara A."/>
            <person name="Yoshida Y."/>
            <person name="Fujiwara M."/>
            <person name="Mori M."/>
            <person name="Tomita M."/>
            <person name="Arakawa K."/>
        </authorList>
    </citation>
    <scope>NUCLEOTIDE SEQUENCE [LARGE SCALE GENOMIC DNA]</scope>
</reference>
<comment type="caution">
    <text evidence="1">The sequence shown here is derived from an EMBL/GenBank/DDBJ whole genome shotgun (WGS) entry which is preliminary data.</text>
</comment>